<gene>
    <name evidence="2" type="ORF">LCGC14_0994740</name>
</gene>
<keyword evidence="1" id="KW-0175">Coiled coil</keyword>
<evidence type="ECO:0000256" key="1">
    <source>
        <dbReference type="SAM" id="Coils"/>
    </source>
</evidence>
<reference evidence="2" key="1">
    <citation type="journal article" date="2015" name="Nature">
        <title>Complex archaea that bridge the gap between prokaryotes and eukaryotes.</title>
        <authorList>
            <person name="Spang A."/>
            <person name="Saw J.H."/>
            <person name="Jorgensen S.L."/>
            <person name="Zaremba-Niedzwiedzka K."/>
            <person name="Martijn J."/>
            <person name="Lind A.E."/>
            <person name="van Eijk R."/>
            <person name="Schleper C."/>
            <person name="Guy L."/>
            <person name="Ettema T.J."/>
        </authorList>
    </citation>
    <scope>NUCLEOTIDE SEQUENCE</scope>
</reference>
<sequence>MSEVDEMKKTIAEWREFNEALEKKITLAREQIDRTRKEKRGKSNHPN</sequence>
<evidence type="ECO:0000313" key="2">
    <source>
        <dbReference type="EMBL" id="KKN14568.1"/>
    </source>
</evidence>
<feature type="coiled-coil region" evidence="1">
    <location>
        <begin position="4"/>
        <end position="38"/>
    </location>
</feature>
<protein>
    <submittedName>
        <fullName evidence="2">Uncharacterized protein</fullName>
    </submittedName>
</protein>
<proteinExistence type="predicted"/>
<comment type="caution">
    <text evidence="2">The sequence shown here is derived from an EMBL/GenBank/DDBJ whole genome shotgun (WGS) entry which is preliminary data.</text>
</comment>
<name>A0A0F9RB28_9ZZZZ</name>
<dbReference type="AlphaFoldDB" id="A0A0F9RB28"/>
<accession>A0A0F9RB28</accession>
<organism evidence="2">
    <name type="scientific">marine sediment metagenome</name>
    <dbReference type="NCBI Taxonomy" id="412755"/>
    <lineage>
        <taxon>unclassified sequences</taxon>
        <taxon>metagenomes</taxon>
        <taxon>ecological metagenomes</taxon>
    </lineage>
</organism>
<dbReference type="EMBL" id="LAZR01003803">
    <property type="protein sequence ID" value="KKN14568.1"/>
    <property type="molecule type" value="Genomic_DNA"/>
</dbReference>